<protein>
    <submittedName>
        <fullName evidence="1">Uncharacterized protein</fullName>
    </submittedName>
</protein>
<reference evidence="1" key="1">
    <citation type="submission" date="2019-08" db="EMBL/GenBank/DDBJ databases">
        <authorList>
            <person name="Kucharzyk K."/>
            <person name="Murdoch R.W."/>
            <person name="Higgins S."/>
            <person name="Loffler F."/>
        </authorList>
    </citation>
    <scope>NUCLEOTIDE SEQUENCE</scope>
</reference>
<evidence type="ECO:0000313" key="1">
    <source>
        <dbReference type="EMBL" id="MPL96520.1"/>
    </source>
</evidence>
<gene>
    <name evidence="1" type="ORF">SDC9_42702</name>
</gene>
<organism evidence="1">
    <name type="scientific">bioreactor metagenome</name>
    <dbReference type="NCBI Taxonomy" id="1076179"/>
    <lineage>
        <taxon>unclassified sequences</taxon>
        <taxon>metagenomes</taxon>
        <taxon>ecological metagenomes</taxon>
    </lineage>
</organism>
<comment type="caution">
    <text evidence="1">The sequence shown here is derived from an EMBL/GenBank/DDBJ whole genome shotgun (WGS) entry which is preliminary data.</text>
</comment>
<sequence length="97" mass="11380">MCKYFLPAGGISKFWKHGNKPLFPIVAYVVSKTWKQALNFGNIGNRHNVSWKHFGNTIDIRINKLLNNNKMETFWKQRNLALRLLHCFHVSKKIGVR</sequence>
<accession>A0A644VZE2</accession>
<dbReference type="EMBL" id="VSSQ01000513">
    <property type="protein sequence ID" value="MPL96520.1"/>
    <property type="molecule type" value="Genomic_DNA"/>
</dbReference>
<name>A0A644VZE2_9ZZZZ</name>
<dbReference type="AlphaFoldDB" id="A0A644VZE2"/>
<proteinExistence type="predicted"/>